<dbReference type="PROSITE" id="PS50975">
    <property type="entry name" value="ATP_GRASP"/>
    <property type="match status" value="1"/>
</dbReference>
<keyword evidence="5" id="KW-0092">Biotin</keyword>
<dbReference type="PROSITE" id="PS00867">
    <property type="entry name" value="CPSASE_2"/>
    <property type="match status" value="1"/>
</dbReference>
<evidence type="ECO:0000256" key="5">
    <source>
        <dbReference type="ARBA" id="ARBA00023267"/>
    </source>
</evidence>
<gene>
    <name evidence="10" type="ORF">NBRC116598_38610</name>
</gene>
<evidence type="ECO:0000259" key="9">
    <source>
        <dbReference type="PROSITE" id="PS50979"/>
    </source>
</evidence>
<evidence type="ECO:0000256" key="3">
    <source>
        <dbReference type="ARBA" id="ARBA00022741"/>
    </source>
</evidence>
<dbReference type="InterPro" id="IPR016185">
    <property type="entry name" value="PreATP-grasp_dom_sf"/>
</dbReference>
<dbReference type="PROSITE" id="PS00188">
    <property type="entry name" value="BIOTIN"/>
    <property type="match status" value="1"/>
</dbReference>
<keyword evidence="4 6" id="KW-0067">ATP-binding</keyword>
<dbReference type="SUPFAM" id="SSF52440">
    <property type="entry name" value="PreATP-grasp domain"/>
    <property type="match status" value="1"/>
</dbReference>
<dbReference type="Gene3D" id="3.30.470.20">
    <property type="entry name" value="ATP-grasp fold, B domain"/>
    <property type="match status" value="1"/>
</dbReference>
<dbReference type="PANTHER" id="PTHR18866">
    <property type="entry name" value="CARBOXYLASE:PYRUVATE/ACETYL-COA/PROPIONYL-COA CARBOXYLASE"/>
    <property type="match status" value="1"/>
</dbReference>
<keyword evidence="2" id="KW-0436">Ligase</keyword>
<dbReference type="Pfam" id="PF00289">
    <property type="entry name" value="Biotin_carb_N"/>
    <property type="match status" value="1"/>
</dbReference>
<dbReference type="CDD" id="cd06850">
    <property type="entry name" value="biotinyl_domain"/>
    <property type="match status" value="1"/>
</dbReference>
<dbReference type="InterPro" id="IPR011053">
    <property type="entry name" value="Single_hybrid_motif"/>
</dbReference>
<feature type="domain" description="ATP-grasp" evidence="8">
    <location>
        <begin position="123"/>
        <end position="325"/>
    </location>
</feature>
<accession>A0ABQ0ARB4</accession>
<protein>
    <submittedName>
        <fullName evidence="10">Acetyl/propionyl/methylcrotonyl-CoA carboxylase subunit alpha</fullName>
    </submittedName>
</protein>
<dbReference type="InterPro" id="IPR000089">
    <property type="entry name" value="Biotin_lipoyl"/>
</dbReference>
<sequence>MKKPFSKILIANRGEIACRVIRMARQMGIATVAVYSDADAAAMHVAMADEAVHIGPSPVSESYLLGARLIEAALTTGAQAIHPGYGFLSENPDFVDAVDAAGLIFVGPSAAAIRAMGLKDAAKDLMSKAGVPVVPGYQGSNQDAAFLAGEAEKIGYPVLIKARAGGGGKGMRKVGDPAEFAEALVSAQREGQASFGDPHVLIEKFITSPRHIEVQVFGDNHGGAVHLFERDCSLQRRHQKVIEEAPAPGMTSEVRAAMTEAAVTAAKAIGYSGAGTIEFIVDGSGPLREDGFWFMEMNTRLQVEHPVTEAITGVDLVEWQLHVAAGAPLPLAQDALQINGHAFEARLYAEDPSKGFLPATGKLEHLAFSEHARNDSGVRSGDSISPFYDPMIAKVITHAATRTEALDGLLRALGETHVAGTATNAEFLSALAQHDGFVNGSFDTGVIERDLTALTSSAPLSEAHIAFAALAALKLDPKARDFGFRLWGHAEHALRFVYDGEVVERRITLHGDGAVSLADDLNDGLKLSQLSIVGAEMTARIGDAKTLITAQVQTATRNAELLVSVLCDGVVRDLLLPDPRSGLAMAADLGDVVVAPMTGTIVALGVAVGDHVEEGTKLGVMEAMKMETSLLAPRAGTVAAVLCAVGDPVEGGAVLVNFEELAAE</sequence>
<evidence type="ECO:0000259" key="8">
    <source>
        <dbReference type="PROSITE" id="PS50975"/>
    </source>
</evidence>
<dbReference type="PROSITE" id="PS50968">
    <property type="entry name" value="BIOTINYL_LIPOYL"/>
    <property type="match status" value="1"/>
</dbReference>
<keyword evidence="3 6" id="KW-0547">Nucleotide-binding</keyword>
<dbReference type="InterPro" id="IPR005479">
    <property type="entry name" value="CPAse_ATP-bd"/>
</dbReference>
<dbReference type="SUPFAM" id="SSF51246">
    <property type="entry name" value="Rudiment single hybrid motif"/>
    <property type="match status" value="1"/>
</dbReference>
<comment type="cofactor">
    <cofactor evidence="1">
        <name>biotin</name>
        <dbReference type="ChEBI" id="CHEBI:57586"/>
    </cofactor>
</comment>
<evidence type="ECO:0000259" key="7">
    <source>
        <dbReference type="PROSITE" id="PS50968"/>
    </source>
</evidence>
<organism evidence="10 11">
    <name type="scientific">Pseudophaeobacter arcticus</name>
    <dbReference type="NCBI Taxonomy" id="385492"/>
    <lineage>
        <taxon>Bacteria</taxon>
        <taxon>Pseudomonadati</taxon>
        <taxon>Pseudomonadota</taxon>
        <taxon>Alphaproteobacteria</taxon>
        <taxon>Rhodobacterales</taxon>
        <taxon>Paracoccaceae</taxon>
        <taxon>Pseudophaeobacter</taxon>
    </lineage>
</organism>
<dbReference type="InterPro" id="IPR011761">
    <property type="entry name" value="ATP-grasp"/>
</dbReference>
<dbReference type="Pfam" id="PF02785">
    <property type="entry name" value="Biotin_carb_C"/>
    <property type="match status" value="1"/>
</dbReference>
<feature type="domain" description="Biotin carboxylation" evidence="9">
    <location>
        <begin position="4"/>
        <end position="452"/>
    </location>
</feature>
<comment type="caution">
    <text evidence="10">The sequence shown here is derived from an EMBL/GenBank/DDBJ whole genome shotgun (WGS) entry which is preliminary data.</text>
</comment>
<dbReference type="Pfam" id="PF02786">
    <property type="entry name" value="CPSase_L_D2"/>
    <property type="match status" value="1"/>
</dbReference>
<dbReference type="RefSeq" id="WP_353402295.1">
    <property type="nucleotide sequence ID" value="NZ_BAABWU010000022.1"/>
</dbReference>
<dbReference type="InterPro" id="IPR001882">
    <property type="entry name" value="Biotin_BS"/>
</dbReference>
<evidence type="ECO:0000256" key="6">
    <source>
        <dbReference type="PROSITE-ProRule" id="PRU00409"/>
    </source>
</evidence>
<dbReference type="Pfam" id="PF00364">
    <property type="entry name" value="Biotin_lipoyl"/>
    <property type="match status" value="1"/>
</dbReference>
<dbReference type="InterPro" id="IPR011054">
    <property type="entry name" value="Rudment_hybrid_motif"/>
</dbReference>
<dbReference type="InterPro" id="IPR011764">
    <property type="entry name" value="Biotin_carboxylation_dom"/>
</dbReference>
<reference evidence="10 11" key="1">
    <citation type="submission" date="2024-04" db="EMBL/GenBank/DDBJ databases">
        <title>Draft genome sequence of Pseudophaeobacter arcticus NBRC 116598.</title>
        <authorList>
            <person name="Miyakawa T."/>
            <person name="Kusuya Y."/>
            <person name="Miura T."/>
        </authorList>
    </citation>
    <scope>NUCLEOTIDE SEQUENCE [LARGE SCALE GENOMIC DNA]</scope>
    <source>
        <strain evidence="10 11">SU-CL00105</strain>
    </source>
</reference>
<dbReference type="SMART" id="SM00878">
    <property type="entry name" value="Biotin_carb_C"/>
    <property type="match status" value="1"/>
</dbReference>
<dbReference type="SUPFAM" id="SSF56059">
    <property type="entry name" value="Glutathione synthetase ATP-binding domain-like"/>
    <property type="match status" value="1"/>
</dbReference>
<feature type="domain" description="Lipoyl-binding" evidence="7">
    <location>
        <begin position="580"/>
        <end position="659"/>
    </location>
</feature>
<name>A0ABQ0ARB4_9RHOB</name>
<dbReference type="PROSITE" id="PS50979">
    <property type="entry name" value="BC"/>
    <property type="match status" value="1"/>
</dbReference>
<proteinExistence type="predicted"/>
<dbReference type="EMBL" id="BAABWU010000022">
    <property type="protein sequence ID" value="GAA6198416.1"/>
    <property type="molecule type" value="Genomic_DNA"/>
</dbReference>
<evidence type="ECO:0000256" key="4">
    <source>
        <dbReference type="ARBA" id="ARBA00022840"/>
    </source>
</evidence>
<evidence type="ECO:0000256" key="1">
    <source>
        <dbReference type="ARBA" id="ARBA00001953"/>
    </source>
</evidence>
<dbReference type="Gene3D" id="2.40.50.100">
    <property type="match status" value="1"/>
</dbReference>
<evidence type="ECO:0000256" key="2">
    <source>
        <dbReference type="ARBA" id="ARBA00022598"/>
    </source>
</evidence>
<dbReference type="Proteomes" id="UP001441944">
    <property type="component" value="Unassembled WGS sequence"/>
</dbReference>
<evidence type="ECO:0000313" key="10">
    <source>
        <dbReference type="EMBL" id="GAA6198416.1"/>
    </source>
</evidence>
<dbReference type="InterPro" id="IPR050856">
    <property type="entry name" value="Biotin_carboxylase_complex"/>
</dbReference>
<evidence type="ECO:0000313" key="11">
    <source>
        <dbReference type="Proteomes" id="UP001441944"/>
    </source>
</evidence>
<dbReference type="InterPro" id="IPR005482">
    <property type="entry name" value="Biotin_COase_C"/>
</dbReference>
<dbReference type="InterPro" id="IPR005481">
    <property type="entry name" value="BC-like_N"/>
</dbReference>
<keyword evidence="11" id="KW-1185">Reference proteome</keyword>
<dbReference type="SUPFAM" id="SSF51230">
    <property type="entry name" value="Single hybrid motif"/>
    <property type="match status" value="1"/>
</dbReference>
<dbReference type="PANTHER" id="PTHR18866:SF33">
    <property type="entry name" value="METHYLCROTONOYL-COA CARBOXYLASE SUBUNIT ALPHA, MITOCHONDRIAL-RELATED"/>
    <property type="match status" value="1"/>
</dbReference>